<reference evidence="3" key="1">
    <citation type="journal article" date="2019" name="Int. J. Syst. Evol. Microbiol.">
        <title>The Global Catalogue of Microorganisms (GCM) 10K type strain sequencing project: providing services to taxonomists for standard genome sequencing and annotation.</title>
        <authorList>
            <consortium name="The Broad Institute Genomics Platform"/>
            <consortium name="The Broad Institute Genome Sequencing Center for Infectious Disease"/>
            <person name="Wu L."/>
            <person name="Ma J."/>
        </authorList>
    </citation>
    <scope>NUCLEOTIDE SEQUENCE [LARGE SCALE GENOMIC DNA]</scope>
    <source>
        <strain evidence="3">CCM 7480</strain>
    </source>
</reference>
<evidence type="ECO:0008006" key="4">
    <source>
        <dbReference type="Google" id="ProtNLM"/>
    </source>
</evidence>
<evidence type="ECO:0000313" key="2">
    <source>
        <dbReference type="EMBL" id="MFC3458903.1"/>
    </source>
</evidence>
<feature type="signal peptide" evidence="1">
    <location>
        <begin position="1"/>
        <end position="20"/>
    </location>
</feature>
<keyword evidence="1" id="KW-0732">Signal</keyword>
<name>A0ABV7PI90_9BURK</name>
<keyword evidence="3" id="KW-1185">Reference proteome</keyword>
<organism evidence="2 3">
    <name type="scientific">Massilia haematophila</name>
    <dbReference type="NCBI Taxonomy" id="457923"/>
    <lineage>
        <taxon>Bacteria</taxon>
        <taxon>Pseudomonadati</taxon>
        <taxon>Pseudomonadota</taxon>
        <taxon>Betaproteobacteria</taxon>
        <taxon>Burkholderiales</taxon>
        <taxon>Oxalobacteraceae</taxon>
        <taxon>Telluria group</taxon>
        <taxon>Massilia</taxon>
    </lineage>
</organism>
<gene>
    <name evidence="2" type="ORF">ACFOPH_11700</name>
</gene>
<evidence type="ECO:0000313" key="3">
    <source>
        <dbReference type="Proteomes" id="UP001595665"/>
    </source>
</evidence>
<feature type="chain" id="PRO_5045730584" description="Lipoprotein" evidence="1">
    <location>
        <begin position="21"/>
        <end position="96"/>
    </location>
</feature>
<sequence>MRVFILAAASALCLIGCATPQDRALAQQAQVERMMAEYGPACAQVGFTPDTDPWRECILRSAGQDGRARGGVSTSIFGGLGSGGRSGIGIGIGIGR</sequence>
<dbReference type="Proteomes" id="UP001595665">
    <property type="component" value="Unassembled WGS sequence"/>
</dbReference>
<comment type="caution">
    <text evidence="2">The sequence shown here is derived from an EMBL/GenBank/DDBJ whole genome shotgun (WGS) entry which is preliminary data.</text>
</comment>
<proteinExistence type="predicted"/>
<evidence type="ECO:0000256" key="1">
    <source>
        <dbReference type="SAM" id="SignalP"/>
    </source>
</evidence>
<dbReference type="RefSeq" id="WP_379735391.1">
    <property type="nucleotide sequence ID" value="NZ_JBHRVV010000001.1"/>
</dbReference>
<dbReference type="EMBL" id="JBHRVV010000001">
    <property type="protein sequence ID" value="MFC3458903.1"/>
    <property type="molecule type" value="Genomic_DNA"/>
</dbReference>
<accession>A0ABV7PI90</accession>
<protein>
    <recommendedName>
        <fullName evidence="4">Lipoprotein</fullName>
    </recommendedName>
</protein>